<dbReference type="InterPro" id="IPR011706">
    <property type="entry name" value="Cu-oxidase_C"/>
</dbReference>
<evidence type="ECO:0000259" key="9">
    <source>
        <dbReference type="Pfam" id="PF14342"/>
    </source>
</evidence>
<feature type="transmembrane region" description="Helical" evidence="5">
    <location>
        <begin position="184"/>
        <end position="204"/>
    </location>
</feature>
<dbReference type="EMBL" id="JBEPMC010000006">
    <property type="protein sequence ID" value="MET3580533.1"/>
    <property type="molecule type" value="Genomic_DNA"/>
</dbReference>
<evidence type="ECO:0000259" key="8">
    <source>
        <dbReference type="Pfam" id="PF09990"/>
    </source>
</evidence>
<evidence type="ECO:0000256" key="3">
    <source>
        <dbReference type="ARBA" id="ARBA00023008"/>
    </source>
</evidence>
<evidence type="ECO:0000259" key="7">
    <source>
        <dbReference type="Pfam" id="PF07732"/>
    </source>
</evidence>
<keyword evidence="3" id="KW-0186">Copper</keyword>
<feature type="transmembrane region" description="Helical" evidence="5">
    <location>
        <begin position="308"/>
        <end position="328"/>
    </location>
</feature>
<dbReference type="InterPro" id="IPR008972">
    <property type="entry name" value="Cupredoxin"/>
</dbReference>
<sequence length="840" mass="90175">MFVQPVDYFLAVWFVLAGLSTAYVAWDQFRNNPEPVVMKWGFILVTLYMGPLGLLIYVLADKEPRPGEHEAFTKPLWKQGVGSTIHCVAGDATGIILAAAITAALGLPMWIDLIVEYVAGFAFGLFIFQSLFMKSMMGGTYWENVRKSFMPEFISMNFMMAGMAPVMSFLMMGSDMRAMEPTELLFWGVMSLGVIVGFITAYPANVWMVARGLKHGLMTEREPGFEKAGEGGIAGHSHDEEKHKPEPTGDRSSHSAHARVDEHANPGHGGAGGNPGVSHHGSGHGSTHGEAGIAAFARIGRHPLHPMLVPLPIGFFVAALLADLAYWLTASPTTASAATWLIAGGVVTGAVAAAAGLADFLANAEIRALYHARYHLAGNIAVLAIGAASLWLRGSVGEADAVLPWGLSMSAAVVALLAFTGWHGGEMVFGHGIGMQPHQHGAGHRVPRSGHDSSHGNGGGGSGGRHGGHGMEPDATVPQLAAFGGVSVLALALGMIAPANWVNLTLSARDVGGAIMPPGMIMDRDTPAAAMLDMAAVHPRLVTASHGLEVRGDRELGARMENGVKVFDLETSVIRWAILPDVKVDAYAINGQVPGPRLHIRQGDRVRINVTNRLPESTTLHWHGLILPNEMDGPAEITQEPIPPGGSYRYEFTAGQSGTYFYHSHDHVDRQQALGLYGALIIDPANPQDEIAADHEYVIQLQEWLMREGLTFPSMPMDGGQPNYFTINGRAYPSTDTIRMKVGETLKVRFIGTNNGFIHPMHIHGGPFEVVARDGETIPVPARFLADTVNVGPGQRYDVVWQARRPGKWLIHCHIGHHTTNNNVEEKGGGGLMVVIDVQP</sequence>
<proteinExistence type="predicted"/>
<organism evidence="10 11">
    <name type="scientific">Mesorhizobium robiniae</name>
    <dbReference type="NCBI Taxonomy" id="559315"/>
    <lineage>
        <taxon>Bacteria</taxon>
        <taxon>Pseudomonadati</taxon>
        <taxon>Pseudomonadota</taxon>
        <taxon>Alphaproteobacteria</taxon>
        <taxon>Hyphomicrobiales</taxon>
        <taxon>Phyllobacteriaceae</taxon>
        <taxon>Mesorhizobium</taxon>
    </lineage>
</organism>
<keyword evidence="11" id="KW-1185">Reference proteome</keyword>
<feature type="compositionally biased region" description="Gly residues" evidence="4">
    <location>
        <begin position="456"/>
        <end position="465"/>
    </location>
</feature>
<feature type="compositionally biased region" description="Basic and acidic residues" evidence="4">
    <location>
        <begin position="236"/>
        <end position="265"/>
    </location>
</feature>
<keyword evidence="2" id="KW-0560">Oxidoreductase</keyword>
<keyword evidence="5" id="KW-0812">Transmembrane</keyword>
<dbReference type="PANTHER" id="PTHR11709:SF394">
    <property type="entry name" value="FI03373P-RELATED"/>
    <property type="match status" value="1"/>
</dbReference>
<evidence type="ECO:0000259" key="6">
    <source>
        <dbReference type="Pfam" id="PF07731"/>
    </source>
</evidence>
<gene>
    <name evidence="10" type="ORF">ABID19_003572</name>
</gene>
<feature type="domain" description="Plastocyanin-like" evidence="6">
    <location>
        <begin position="719"/>
        <end position="821"/>
    </location>
</feature>
<dbReference type="InterPro" id="IPR011707">
    <property type="entry name" value="Cu-oxidase-like_N"/>
</dbReference>
<feature type="transmembrane region" description="Helical" evidence="5">
    <location>
        <begin position="81"/>
        <end position="107"/>
    </location>
</feature>
<keyword evidence="5" id="KW-1133">Transmembrane helix</keyword>
<comment type="caution">
    <text evidence="10">The sequence shown here is derived from an EMBL/GenBank/DDBJ whole genome shotgun (WGS) entry which is preliminary data.</text>
</comment>
<name>A0ABV2GQH4_9HYPH</name>
<dbReference type="CDD" id="cd04202">
    <property type="entry name" value="CuRO_D2_2dMcoN_like"/>
    <property type="match status" value="1"/>
</dbReference>
<dbReference type="Gene3D" id="2.60.40.420">
    <property type="entry name" value="Cupredoxins - blue copper proteins"/>
    <property type="match status" value="1"/>
</dbReference>
<reference evidence="10 11" key="1">
    <citation type="submission" date="2024-06" db="EMBL/GenBank/DDBJ databases">
        <title>Genomic Encyclopedia of Type Strains, Phase IV (KMG-IV): sequencing the most valuable type-strain genomes for metagenomic binning, comparative biology and taxonomic classification.</title>
        <authorList>
            <person name="Goeker M."/>
        </authorList>
    </citation>
    <scope>NUCLEOTIDE SEQUENCE [LARGE SCALE GENOMIC DNA]</scope>
    <source>
        <strain evidence="10 11">DSM 100022</strain>
    </source>
</reference>
<dbReference type="InterPro" id="IPR045087">
    <property type="entry name" value="Cu-oxidase_fam"/>
</dbReference>
<feature type="region of interest" description="Disordered" evidence="4">
    <location>
        <begin position="437"/>
        <end position="474"/>
    </location>
</feature>
<evidence type="ECO:0000256" key="1">
    <source>
        <dbReference type="ARBA" id="ARBA00022723"/>
    </source>
</evidence>
<dbReference type="Pfam" id="PF07731">
    <property type="entry name" value="Cu-oxidase_2"/>
    <property type="match status" value="1"/>
</dbReference>
<dbReference type="Pfam" id="PF14342">
    <property type="entry name" value="DUF4396"/>
    <property type="match status" value="1"/>
</dbReference>
<dbReference type="Pfam" id="PF09990">
    <property type="entry name" value="DUF2231"/>
    <property type="match status" value="1"/>
</dbReference>
<keyword evidence="5" id="KW-0472">Membrane</keyword>
<keyword evidence="1" id="KW-0479">Metal-binding</keyword>
<dbReference type="RefSeq" id="WP_354492262.1">
    <property type="nucleotide sequence ID" value="NZ_JBEPMC010000006.1"/>
</dbReference>
<evidence type="ECO:0000256" key="2">
    <source>
        <dbReference type="ARBA" id="ARBA00023002"/>
    </source>
</evidence>
<evidence type="ECO:0000256" key="5">
    <source>
        <dbReference type="SAM" id="Phobius"/>
    </source>
</evidence>
<evidence type="ECO:0000313" key="10">
    <source>
        <dbReference type="EMBL" id="MET3580533.1"/>
    </source>
</evidence>
<feature type="transmembrane region" description="Helical" evidence="5">
    <location>
        <begin position="7"/>
        <end position="26"/>
    </location>
</feature>
<dbReference type="PANTHER" id="PTHR11709">
    <property type="entry name" value="MULTI-COPPER OXIDASE"/>
    <property type="match status" value="1"/>
</dbReference>
<feature type="transmembrane region" description="Helical" evidence="5">
    <location>
        <begin position="340"/>
        <end position="362"/>
    </location>
</feature>
<feature type="transmembrane region" description="Helical" evidence="5">
    <location>
        <begin position="153"/>
        <end position="172"/>
    </location>
</feature>
<feature type="transmembrane region" description="Helical" evidence="5">
    <location>
        <begin position="38"/>
        <end position="60"/>
    </location>
</feature>
<feature type="transmembrane region" description="Helical" evidence="5">
    <location>
        <begin position="480"/>
        <end position="501"/>
    </location>
</feature>
<feature type="transmembrane region" description="Helical" evidence="5">
    <location>
        <begin position="404"/>
        <end position="422"/>
    </location>
</feature>
<feature type="domain" description="Plastocyanin-like" evidence="7">
    <location>
        <begin position="578"/>
        <end position="685"/>
    </location>
</feature>
<feature type="transmembrane region" description="Helical" evidence="5">
    <location>
        <begin position="113"/>
        <end position="132"/>
    </location>
</feature>
<dbReference type="InterPro" id="IPR025509">
    <property type="entry name" value="DUF4396"/>
</dbReference>
<dbReference type="Proteomes" id="UP001549204">
    <property type="component" value="Unassembled WGS sequence"/>
</dbReference>
<dbReference type="InterPro" id="IPR019251">
    <property type="entry name" value="DUF2231_TM"/>
</dbReference>
<dbReference type="SUPFAM" id="SSF49503">
    <property type="entry name" value="Cupredoxins"/>
    <property type="match status" value="2"/>
</dbReference>
<feature type="transmembrane region" description="Helical" evidence="5">
    <location>
        <begin position="374"/>
        <end position="392"/>
    </location>
</feature>
<evidence type="ECO:0000256" key="4">
    <source>
        <dbReference type="SAM" id="MobiDB-lite"/>
    </source>
</evidence>
<feature type="region of interest" description="Disordered" evidence="4">
    <location>
        <begin position="224"/>
        <end position="288"/>
    </location>
</feature>
<feature type="domain" description="DUF4396" evidence="9">
    <location>
        <begin position="77"/>
        <end position="214"/>
    </location>
</feature>
<dbReference type="CDD" id="cd13860">
    <property type="entry name" value="CuRO_1_2dMco_1"/>
    <property type="match status" value="1"/>
</dbReference>
<dbReference type="Pfam" id="PF07732">
    <property type="entry name" value="Cu-oxidase_3"/>
    <property type="match status" value="1"/>
</dbReference>
<accession>A0ABV2GQH4</accession>
<feature type="domain" description="DUF2231" evidence="8">
    <location>
        <begin position="301"/>
        <end position="436"/>
    </location>
</feature>
<evidence type="ECO:0000313" key="11">
    <source>
        <dbReference type="Proteomes" id="UP001549204"/>
    </source>
</evidence>
<protein>
    <submittedName>
        <fullName evidence="10">FtsP/CotA-like multicopper oxidase with cupredoxin domain/uncharacterized membrane protein</fullName>
    </submittedName>
</protein>